<keyword evidence="2" id="KW-0812">Transmembrane</keyword>
<dbReference type="STRING" id="1169540.A0A0G4FE94"/>
<proteinExistence type="predicted"/>
<dbReference type="CDD" id="cd09272">
    <property type="entry name" value="RNase_HI_RT_Ty1"/>
    <property type="match status" value="1"/>
</dbReference>
<evidence type="ECO:0000256" key="1">
    <source>
        <dbReference type="SAM" id="MobiDB-lite"/>
    </source>
</evidence>
<feature type="compositionally biased region" description="Low complexity" evidence="1">
    <location>
        <begin position="7"/>
        <end position="23"/>
    </location>
</feature>
<feature type="compositionally biased region" description="Polar residues" evidence="1">
    <location>
        <begin position="391"/>
        <end position="400"/>
    </location>
</feature>
<dbReference type="Gene3D" id="3.30.420.10">
    <property type="entry name" value="Ribonuclease H-like superfamily/Ribonuclease H"/>
    <property type="match status" value="1"/>
</dbReference>
<feature type="compositionally biased region" description="Low complexity" evidence="1">
    <location>
        <begin position="337"/>
        <end position="356"/>
    </location>
</feature>
<name>A0A0G4FE94_VITBC</name>
<gene>
    <name evidence="4" type="ORF">Vbra_1586</name>
</gene>
<feature type="transmembrane region" description="Helical" evidence="2">
    <location>
        <begin position="70"/>
        <end position="91"/>
    </location>
</feature>
<reference evidence="4 5" key="1">
    <citation type="submission" date="2014-11" db="EMBL/GenBank/DDBJ databases">
        <authorList>
            <person name="Zhu J."/>
            <person name="Qi W."/>
            <person name="Song R."/>
        </authorList>
    </citation>
    <scope>NUCLEOTIDE SEQUENCE [LARGE SCALE GENOMIC DNA]</scope>
</reference>
<dbReference type="InterPro" id="IPR043502">
    <property type="entry name" value="DNA/RNA_pol_sf"/>
</dbReference>
<dbReference type="Pfam" id="PF07727">
    <property type="entry name" value="RVT_2"/>
    <property type="match status" value="1"/>
</dbReference>
<dbReference type="OMA" id="THIVVHI"/>
<dbReference type="AlphaFoldDB" id="A0A0G4FE94"/>
<dbReference type="Proteomes" id="UP000041254">
    <property type="component" value="Unassembled WGS sequence"/>
</dbReference>
<dbReference type="SUPFAM" id="SSF53098">
    <property type="entry name" value="Ribonuclease H-like"/>
    <property type="match status" value="1"/>
</dbReference>
<dbReference type="InterPro" id="IPR036397">
    <property type="entry name" value="RNaseH_sf"/>
</dbReference>
<feature type="compositionally biased region" description="Low complexity" evidence="1">
    <location>
        <begin position="317"/>
        <end position="326"/>
    </location>
</feature>
<dbReference type="InterPro" id="IPR013103">
    <property type="entry name" value="RVT_2"/>
</dbReference>
<evidence type="ECO:0000256" key="2">
    <source>
        <dbReference type="SAM" id="Phobius"/>
    </source>
</evidence>
<feature type="region of interest" description="Disordered" evidence="1">
    <location>
        <begin position="1"/>
        <end position="37"/>
    </location>
</feature>
<dbReference type="PANTHER" id="PTHR11439:SF467">
    <property type="entry name" value="INTEGRASE CATALYTIC DOMAIN-CONTAINING PROTEIN"/>
    <property type="match status" value="1"/>
</dbReference>
<dbReference type="PANTHER" id="PTHR11439">
    <property type="entry name" value="GAG-POL-RELATED RETROTRANSPOSON"/>
    <property type="match status" value="1"/>
</dbReference>
<evidence type="ECO:0000313" key="4">
    <source>
        <dbReference type="EMBL" id="CEM11526.1"/>
    </source>
</evidence>
<keyword evidence="2" id="KW-0472">Membrane</keyword>
<evidence type="ECO:0000313" key="5">
    <source>
        <dbReference type="Proteomes" id="UP000041254"/>
    </source>
</evidence>
<keyword evidence="5" id="KW-1185">Reference proteome</keyword>
<dbReference type="VEuPathDB" id="CryptoDB:Vbra_1586"/>
<sequence>MSCRVCPRPSEAAHPSPASPSSQHAHHAMKARPRRRPSITALATGDRLKMRVAQLWHADWGHMRSQLGPLGTMTILVLVFVCAFSGFVVSYPANFKTQAPDLLRHFHRQTGTIQCEHGPIVAISVDPGSELCEPGAPFGQVLIELNIEGPIVTPAHRHEYHGKAERAIGVLGEIARAALCTSGLNATRCGEHAWQYAVNIHNMTSLVKRNGFTHTPRGWVEHGRDARREQLHPFGCRATVLIPREHQASRVHPRGEPGVFLGWATDNKDMIPIVGVLPLLPGGHFTRLYRGIDVKFDHFDFPFNPSPFPGLPFFKTGAGEASDAQGGAAGGEDDTTQQQQRQLEQQPPVQPSQHVPLEVEERPQRLRRPPAHVSEEEGYQWHRPIPPLNPTRRSGQQESHPATGVQREHVSGGVQPASESRAVVDNIAVEAGESPAAEPVTQPAAEPVTQPARPEGEDAELAVAVPVEAQASAAPPPTHPPSTHQSPSPAEQPGDVPLNRSDVSHAGGDDQPVEYRGKPFNTWGYPCHILWPATYPNLTAYQRPRIKEIRRYRRATNKAAWNDTKLREQARKEWNAANKAKERSSEVEAEAAYLAACIEVETSAPPPIDPAAAAMCAALVADEADGATGTPLDQQLHAFRAHEANVSVSADGPVKMMPGMKVTPRIIRKMSPEDQQIWRDADAGEVDKLEQHKTYVWRKKKTIPVGSQIFHVLAVRVVKADGRPKTRLVINGSMNEREHETLYAPTSRTATAKLLISTALAKRYDIEQVDVESAFLHTTMPEQQQPVFAYPCDEILARHPDKIKGEDILEIKGGWYGLPEAPKLWNDTMVAFLKRVGFSQSVIDRGLFYNKTKDLYVNLYVDDALLMGPAESREWIKETLSTEFKMKLLGIARQFVELQIEYTDDGIVIHQTSYAHKIVDMFLPPDSRSVATPIAPNTHIGTEPFPSDDEWEHSPQRKLPYRQIVGSLLYLATGTRPDLLYPTKELAKRMSRWNQADYDAALRVLRYVKHRQSLGLHFDKNGDPAQLVGYAEASFADLADRRSTSGWLWVYMMGVVSAQSKTQPKVSTSTVETEFKSVSECAKHGDALAHTLETINVLVARPLTLYNDGMGACYVSSNKKDSRLLRHVDVRYHHVRQLVEQTTHIVVHISRADNPSDILTKPVDRATLEKHL</sequence>
<feature type="compositionally biased region" description="Basic residues" evidence="1">
    <location>
        <begin position="24"/>
        <end position="37"/>
    </location>
</feature>
<accession>A0A0G4FE94</accession>
<dbReference type="OrthoDB" id="442657at2759"/>
<protein>
    <recommendedName>
        <fullName evidence="3">Integrase catalytic domain-containing protein</fullName>
    </recommendedName>
</protein>
<feature type="region of interest" description="Disordered" evidence="1">
    <location>
        <begin position="470"/>
        <end position="515"/>
    </location>
</feature>
<dbReference type="GO" id="GO:0003676">
    <property type="term" value="F:nucleic acid binding"/>
    <property type="evidence" value="ECO:0007669"/>
    <property type="project" value="InterPro"/>
</dbReference>
<dbReference type="SUPFAM" id="SSF56672">
    <property type="entry name" value="DNA/RNA polymerases"/>
    <property type="match status" value="1"/>
</dbReference>
<feature type="domain" description="Integrase catalytic" evidence="3">
    <location>
        <begin position="29"/>
        <end position="224"/>
    </location>
</feature>
<dbReference type="InterPro" id="IPR012337">
    <property type="entry name" value="RNaseH-like_sf"/>
</dbReference>
<dbReference type="EMBL" id="CDMY01000418">
    <property type="protein sequence ID" value="CEM11526.1"/>
    <property type="molecule type" value="Genomic_DNA"/>
</dbReference>
<evidence type="ECO:0000259" key="3">
    <source>
        <dbReference type="PROSITE" id="PS50994"/>
    </source>
</evidence>
<dbReference type="InParanoid" id="A0A0G4FE94"/>
<dbReference type="PROSITE" id="PS50994">
    <property type="entry name" value="INTEGRASE"/>
    <property type="match status" value="1"/>
</dbReference>
<dbReference type="InterPro" id="IPR001584">
    <property type="entry name" value="Integrase_cat-core"/>
</dbReference>
<feature type="region of interest" description="Disordered" evidence="1">
    <location>
        <begin position="312"/>
        <end position="420"/>
    </location>
</feature>
<organism evidence="4 5">
    <name type="scientific">Vitrella brassicaformis (strain CCMP3155)</name>
    <dbReference type="NCBI Taxonomy" id="1169540"/>
    <lineage>
        <taxon>Eukaryota</taxon>
        <taxon>Sar</taxon>
        <taxon>Alveolata</taxon>
        <taxon>Colpodellida</taxon>
        <taxon>Vitrellaceae</taxon>
        <taxon>Vitrella</taxon>
    </lineage>
</organism>
<dbReference type="GO" id="GO:0015074">
    <property type="term" value="P:DNA integration"/>
    <property type="evidence" value="ECO:0007669"/>
    <property type="project" value="InterPro"/>
</dbReference>
<keyword evidence="2" id="KW-1133">Transmembrane helix</keyword>
<feature type="region of interest" description="Disordered" evidence="1">
    <location>
        <begin position="433"/>
        <end position="457"/>
    </location>
</feature>